<dbReference type="Gene3D" id="2.120.10.30">
    <property type="entry name" value="TolB, C-terminal domain"/>
    <property type="match status" value="1"/>
</dbReference>
<dbReference type="InterPro" id="IPR050778">
    <property type="entry name" value="Cueball_EGF_LRP_Nidogen"/>
</dbReference>
<gene>
    <name evidence="2" type="ORF">ANCDUO_11296</name>
</gene>
<dbReference type="InterPro" id="IPR011042">
    <property type="entry name" value="6-blade_b-propeller_TolB-like"/>
</dbReference>
<feature type="domain" description="EGF-like" evidence="1">
    <location>
        <begin position="52"/>
        <end position="88"/>
    </location>
</feature>
<feature type="domain" description="EGF-like" evidence="1">
    <location>
        <begin position="92"/>
        <end position="128"/>
    </location>
</feature>
<dbReference type="Gene3D" id="2.10.25.10">
    <property type="entry name" value="Laminin"/>
    <property type="match status" value="2"/>
</dbReference>
<dbReference type="InterPro" id="IPR000742">
    <property type="entry name" value="EGF"/>
</dbReference>
<accession>A0A0C2GI21</accession>
<protein>
    <submittedName>
        <fullName evidence="2">EGF-like domain protein</fullName>
    </submittedName>
</protein>
<evidence type="ECO:0000259" key="1">
    <source>
        <dbReference type="SMART" id="SM00181"/>
    </source>
</evidence>
<dbReference type="EMBL" id="KN733053">
    <property type="protein sequence ID" value="KIH58499.1"/>
    <property type="molecule type" value="Genomic_DNA"/>
</dbReference>
<dbReference type="AlphaFoldDB" id="A0A0C2GI21"/>
<evidence type="ECO:0000313" key="2">
    <source>
        <dbReference type="EMBL" id="KIH58499.1"/>
    </source>
</evidence>
<keyword evidence="3" id="KW-1185">Reference proteome</keyword>
<dbReference type="SUPFAM" id="SSF57196">
    <property type="entry name" value="EGF/Laminin"/>
    <property type="match status" value="1"/>
</dbReference>
<dbReference type="PANTHER" id="PTHR46513:SF13">
    <property type="entry name" value="EGF-LIKE DOMAIN-CONTAINING PROTEIN"/>
    <property type="match status" value="1"/>
</dbReference>
<name>A0A0C2GI21_9BILA</name>
<proteinExistence type="predicted"/>
<dbReference type="PANTHER" id="PTHR46513">
    <property type="entry name" value="VITELLOGENIN RECEPTOR-LIKE PROTEIN-RELATED-RELATED"/>
    <property type="match status" value="1"/>
</dbReference>
<feature type="non-terminal residue" evidence="2">
    <location>
        <position position="248"/>
    </location>
</feature>
<dbReference type="SMART" id="SM00181">
    <property type="entry name" value="EGF"/>
    <property type="match status" value="2"/>
</dbReference>
<evidence type="ECO:0000313" key="3">
    <source>
        <dbReference type="Proteomes" id="UP000054047"/>
    </source>
</evidence>
<dbReference type="OrthoDB" id="9990982at2759"/>
<reference evidence="2 3" key="1">
    <citation type="submission" date="2013-12" db="EMBL/GenBank/DDBJ databases">
        <title>Draft genome of the parsitic nematode Ancylostoma duodenale.</title>
        <authorList>
            <person name="Mitreva M."/>
        </authorList>
    </citation>
    <scope>NUCLEOTIDE SEQUENCE [LARGE SCALE GENOMIC DNA]</scope>
    <source>
        <strain evidence="2 3">Zhejiang</strain>
    </source>
</reference>
<sequence>MCSTRSSECALDEVACVKGERTTCISQEIICNQSHDCENLRYFAETMCGVNECKFDLCEEQCVDLPFAYRCECQPPKIVDPKNPARCIMGDQCSSSNCSQFCMEKGNGNYECACGNGYILEADKHGCKLKSRREFVTCPKTRAWTCNWFVLVIPPMLVTIASDTIRMNSLRDSYQTLPINTLSGRVLAYSTRTSSIYWIDESEVVGRTFTNGTTMLLRSVAVYDPDGVAVDELSGNLYWTSKSRNAIM</sequence>
<dbReference type="Proteomes" id="UP000054047">
    <property type="component" value="Unassembled WGS sequence"/>
</dbReference>
<organism evidence="2 3">
    <name type="scientific">Ancylostoma duodenale</name>
    <dbReference type="NCBI Taxonomy" id="51022"/>
    <lineage>
        <taxon>Eukaryota</taxon>
        <taxon>Metazoa</taxon>
        <taxon>Ecdysozoa</taxon>
        <taxon>Nematoda</taxon>
        <taxon>Chromadorea</taxon>
        <taxon>Rhabditida</taxon>
        <taxon>Rhabditina</taxon>
        <taxon>Rhabditomorpha</taxon>
        <taxon>Strongyloidea</taxon>
        <taxon>Ancylostomatidae</taxon>
        <taxon>Ancylostomatinae</taxon>
        <taxon>Ancylostoma</taxon>
    </lineage>
</organism>